<sequence length="188" mass="21669">MDYYDDPKNVEDYIRMCQGYDGSELYAELAKLLPEQSRLLELGSGGGSDLGHLSNHYQVTGSDLSDAFLDHCRAAFPHLSFLKLNATQLDLNERYECIFSNKVLHHLSQTQLQHSLQQQSKILDSKGLIAHSFWLGDEDQHMHGMLFSYYKIEQLRAVISENFEILSVWKYSEFERDDSAFIIARKKA</sequence>
<dbReference type="Proteomes" id="UP000286482">
    <property type="component" value="Unassembled WGS sequence"/>
</dbReference>
<reference evidence="4 5" key="1">
    <citation type="submission" date="2018-09" db="EMBL/GenBank/DDBJ databases">
        <authorList>
            <person name="Wang Z."/>
        </authorList>
    </citation>
    <scope>NUCLEOTIDE SEQUENCE [LARGE SCALE GENOMIC DNA]</scope>
    <source>
        <strain evidence="4 5">ALS 81</strain>
    </source>
</reference>
<dbReference type="PANTHER" id="PTHR43861">
    <property type="entry name" value="TRANS-ACONITATE 2-METHYLTRANSFERASE-RELATED"/>
    <property type="match status" value="1"/>
</dbReference>
<protein>
    <submittedName>
        <fullName evidence="4">Class I SAM-dependent methyltransferase</fullName>
    </submittedName>
</protein>
<dbReference type="RefSeq" id="WP_120355433.1">
    <property type="nucleotide sequence ID" value="NZ_RAQO01000007.1"/>
</dbReference>
<evidence type="ECO:0000313" key="4">
    <source>
        <dbReference type="EMBL" id="RKF17409.1"/>
    </source>
</evidence>
<organism evidence="4 5">
    <name type="scientific">Alginatibacterium sediminis</name>
    <dbReference type="NCBI Taxonomy" id="2164068"/>
    <lineage>
        <taxon>Bacteria</taxon>
        <taxon>Pseudomonadati</taxon>
        <taxon>Pseudomonadota</taxon>
        <taxon>Gammaproteobacteria</taxon>
        <taxon>Alteromonadales</taxon>
        <taxon>Alteromonadaceae</taxon>
        <taxon>Alginatibacterium</taxon>
    </lineage>
</organism>
<dbReference type="GO" id="GO:0008168">
    <property type="term" value="F:methyltransferase activity"/>
    <property type="evidence" value="ECO:0007669"/>
    <property type="project" value="UniProtKB-KW"/>
</dbReference>
<dbReference type="InterPro" id="IPR029063">
    <property type="entry name" value="SAM-dependent_MTases_sf"/>
</dbReference>
<dbReference type="EMBL" id="RAQO01000007">
    <property type="protein sequence ID" value="RKF17409.1"/>
    <property type="molecule type" value="Genomic_DNA"/>
</dbReference>
<dbReference type="Gene3D" id="3.40.50.150">
    <property type="entry name" value="Vaccinia Virus protein VP39"/>
    <property type="match status" value="1"/>
</dbReference>
<keyword evidence="2 4" id="KW-0808">Transferase</keyword>
<dbReference type="PANTHER" id="PTHR43861:SF1">
    <property type="entry name" value="TRANS-ACONITATE 2-METHYLTRANSFERASE"/>
    <property type="match status" value="1"/>
</dbReference>
<dbReference type="OrthoDB" id="9789123at2"/>
<comment type="caution">
    <text evidence="4">The sequence shown here is derived from an EMBL/GenBank/DDBJ whole genome shotgun (WGS) entry which is preliminary data.</text>
</comment>
<dbReference type="Pfam" id="PF13649">
    <property type="entry name" value="Methyltransf_25"/>
    <property type="match status" value="1"/>
</dbReference>
<gene>
    <name evidence="4" type="ORF">DBZ36_13195</name>
</gene>
<dbReference type="SUPFAM" id="SSF53335">
    <property type="entry name" value="S-adenosyl-L-methionine-dependent methyltransferases"/>
    <property type="match status" value="1"/>
</dbReference>
<evidence type="ECO:0000256" key="2">
    <source>
        <dbReference type="ARBA" id="ARBA00022679"/>
    </source>
</evidence>
<name>A0A420E9Q4_9ALTE</name>
<proteinExistence type="predicted"/>
<evidence type="ECO:0000259" key="3">
    <source>
        <dbReference type="Pfam" id="PF13649"/>
    </source>
</evidence>
<dbReference type="InterPro" id="IPR041698">
    <property type="entry name" value="Methyltransf_25"/>
</dbReference>
<dbReference type="AlphaFoldDB" id="A0A420E9Q4"/>
<feature type="domain" description="Methyltransferase" evidence="3">
    <location>
        <begin position="40"/>
        <end position="127"/>
    </location>
</feature>
<keyword evidence="1 4" id="KW-0489">Methyltransferase</keyword>
<evidence type="ECO:0000256" key="1">
    <source>
        <dbReference type="ARBA" id="ARBA00022603"/>
    </source>
</evidence>
<evidence type="ECO:0000313" key="5">
    <source>
        <dbReference type="Proteomes" id="UP000286482"/>
    </source>
</evidence>
<keyword evidence="5" id="KW-1185">Reference proteome</keyword>
<accession>A0A420E9Q4</accession>
<dbReference type="GO" id="GO:0032259">
    <property type="term" value="P:methylation"/>
    <property type="evidence" value="ECO:0007669"/>
    <property type="project" value="UniProtKB-KW"/>
</dbReference>